<evidence type="ECO:0000313" key="3">
    <source>
        <dbReference type="Proteomes" id="UP001238334"/>
    </source>
</evidence>
<sequence>MKHFESYIICTSPRCGSTLLCKLLSNTGVAGVPESHFHEPSLAAWLGYYRLTPDAHCTQQETLKAIFTAAYEHGKGGTDVFGLRLQRHSFEFFMHQLSILHPEIAGGKSRLKSVFGNPLFIHLTRGNKLEQAISYVKATQTGLWHAAPDGTELERLSAPREPAYDAQAIAKQRAKFTTMDDQWKSWFATEEIAPLSISYDELSSAPLATRARILERLGLDFEPDGKDELPVAKLADATNQAWFDRFTSELSKITT</sequence>
<evidence type="ECO:0000313" key="2">
    <source>
        <dbReference type="EMBL" id="WIY25410.1"/>
    </source>
</evidence>
<dbReference type="InterPro" id="IPR024628">
    <property type="entry name" value="Sulfotransferase_Stf0_dom"/>
</dbReference>
<dbReference type="EMBL" id="CP127247">
    <property type="protein sequence ID" value="WIY25410.1"/>
    <property type="molecule type" value="Genomic_DNA"/>
</dbReference>
<keyword evidence="3" id="KW-1185">Reference proteome</keyword>
<organism evidence="2 3">
    <name type="scientific">Parasedimentitalea psychrophila</name>
    <dbReference type="NCBI Taxonomy" id="2997337"/>
    <lineage>
        <taxon>Bacteria</taxon>
        <taxon>Pseudomonadati</taxon>
        <taxon>Pseudomonadota</taxon>
        <taxon>Alphaproteobacteria</taxon>
        <taxon>Rhodobacterales</taxon>
        <taxon>Paracoccaceae</taxon>
        <taxon>Parasedimentitalea</taxon>
    </lineage>
</organism>
<evidence type="ECO:0000259" key="1">
    <source>
        <dbReference type="Pfam" id="PF09037"/>
    </source>
</evidence>
<dbReference type="SUPFAM" id="SSF52540">
    <property type="entry name" value="P-loop containing nucleoside triphosphate hydrolases"/>
    <property type="match status" value="1"/>
</dbReference>
<accession>A0A9Y2P745</accession>
<dbReference type="PIRSF" id="PIRSF021497">
    <property type="entry name" value="Sulphotransferase_Stf0"/>
    <property type="match status" value="1"/>
</dbReference>
<reference evidence="2 3" key="1">
    <citation type="submission" date="2023-06" db="EMBL/GenBank/DDBJ databases">
        <title>Parasedimentitalea psychrophila sp. nov., a psychrophilic bacterium isolated from deep-sea sediment.</title>
        <authorList>
            <person name="Li A."/>
        </authorList>
    </citation>
    <scope>NUCLEOTIDE SEQUENCE [LARGE SCALE GENOMIC DNA]</scope>
    <source>
        <strain evidence="2 3">QS115</strain>
    </source>
</reference>
<dbReference type="InterPro" id="IPR027417">
    <property type="entry name" value="P-loop_NTPase"/>
</dbReference>
<name>A0A9Y2P745_9RHOB</name>
<feature type="domain" description="Sulphotransferase Stf0" evidence="1">
    <location>
        <begin position="6"/>
        <end position="248"/>
    </location>
</feature>
<proteinExistence type="predicted"/>
<dbReference type="GO" id="GO:0016740">
    <property type="term" value="F:transferase activity"/>
    <property type="evidence" value="ECO:0007669"/>
    <property type="project" value="InterPro"/>
</dbReference>
<dbReference type="RefSeq" id="WP_270918592.1">
    <property type="nucleotide sequence ID" value="NZ_CP127247.1"/>
</dbReference>
<dbReference type="Proteomes" id="UP001238334">
    <property type="component" value="Chromosome"/>
</dbReference>
<dbReference type="KEGG" id="ppso:QPJ95_00190"/>
<dbReference type="Pfam" id="PF09037">
    <property type="entry name" value="Sulphotransf"/>
    <property type="match status" value="1"/>
</dbReference>
<dbReference type="AlphaFoldDB" id="A0A9Y2P745"/>
<dbReference type="InterPro" id="IPR015124">
    <property type="entry name" value="Stf0"/>
</dbReference>
<gene>
    <name evidence="2" type="ORF">QPJ95_00190</name>
</gene>
<dbReference type="Gene3D" id="3.40.50.300">
    <property type="entry name" value="P-loop containing nucleotide triphosphate hydrolases"/>
    <property type="match status" value="1"/>
</dbReference>
<protein>
    <submittedName>
        <fullName evidence="2">Stf0 family sulfotransferase</fullName>
    </submittedName>
</protein>